<proteinExistence type="inferred from homology"/>
<name>A0AAN9DR25_CROPI</name>
<dbReference type="InterPro" id="IPR029014">
    <property type="entry name" value="NiFe-Hase_large"/>
</dbReference>
<keyword evidence="7" id="KW-1185">Reference proteome</keyword>
<evidence type="ECO:0000313" key="5">
    <source>
        <dbReference type="EMBL" id="KAK7234314.1"/>
    </source>
</evidence>
<dbReference type="EMBL" id="JAYWIO010000063">
    <property type="protein sequence ID" value="KAK7234328.1"/>
    <property type="molecule type" value="Genomic_DNA"/>
</dbReference>
<keyword evidence="2" id="KW-1278">Translocase</keyword>
<sequence>MAPCFPAAFFNASPTAFIAGASTSASNPERVVASVEPVDSGDSVDEAVNEERHLTESPFLTEILAQSARLIVRYLGSRFSFLCVKALSGTQLGKPFRPGRRIGGVKGIHCGLVRYAYDPNNDLLSQTSCEESMKFVRSKRFLSLPKTPSDIAWNSLHGKELGTSSDSNKIEVTELEGMGSGVAPDNINPDVGAGIGLIQLRKPKKSPDERRLHFLVLRERRSSSSVAGEATTDWISDDMGALMVLKARPGRFTLFPPVFRHSSFVSIYDAIDHLDIAAEKECCLSALSTFASPAWVSLTDLNHETKNHAYEAISISIVQPEVRPSLPCLGLCDSTQRDLFYLNKTTETIVIRSSEPKPKLNPLPFAPSPAPLQSNAMTRSRAFHADSFKEKERVFDSTRAGDIESQTHSVYCSNALPPTDEIASLIPIPAKLAADSTSPRVYALFVLASAIERESKDERRTSRRRSVEEAVVSAIDPAASQKKHQQTERLGSVAGLRDITTTATIDPSPKKEKNGLKRGVHWPYIVKGDGEGGHSEPAGSSPEPVEVPHADPQREALRSAIHTFILEQVRESCEKGKGRLSVHFPEMEEIYSSVAENILSRDLEISAEIYTETLRGWMSLPLSFITEPGITAGIEVSRTQGDAFLVLVVLDKLEGNNLFLLSSFFPMTTRNGQIKNFTSNFGPQHPAAHGVSRSVLEMNGEVVERAEPHIGSLQCGTKPLTPSRLLCR</sequence>
<dbReference type="PANTHER" id="PTHR11993:SF10">
    <property type="entry name" value="NADH DEHYDROGENASE [UBIQUINONE] IRON-SULFUR PROTEIN 2, MITOCHONDRIAL"/>
    <property type="match status" value="1"/>
</dbReference>
<dbReference type="GO" id="GO:0005739">
    <property type="term" value="C:mitochondrion"/>
    <property type="evidence" value="ECO:0007669"/>
    <property type="project" value="GOC"/>
</dbReference>
<dbReference type="InterPro" id="IPR022885">
    <property type="entry name" value="NDH1_su_D/H"/>
</dbReference>
<gene>
    <name evidence="6" type="ORF">RIF29_46977</name>
    <name evidence="5" type="ORF">RIF29_47032</name>
</gene>
<dbReference type="PANTHER" id="PTHR11993">
    <property type="entry name" value="NADH-UBIQUINONE OXIDOREDUCTASE 49 KDA SUBUNIT"/>
    <property type="match status" value="1"/>
</dbReference>
<dbReference type="AlphaFoldDB" id="A0AAN9DR25"/>
<evidence type="ECO:0000256" key="3">
    <source>
        <dbReference type="ARBA" id="ARBA00023027"/>
    </source>
</evidence>
<dbReference type="Gene3D" id="1.10.645.10">
    <property type="entry name" value="Cytochrome-c3 Hydrogenase, chain B"/>
    <property type="match status" value="1"/>
</dbReference>
<comment type="similarity">
    <text evidence="1">Belongs to the complex I 49 kDa subunit family.</text>
</comment>
<dbReference type="EMBL" id="JAYWIO010000064">
    <property type="protein sequence ID" value="KAK7234314.1"/>
    <property type="molecule type" value="Genomic_DNA"/>
</dbReference>
<organism evidence="5 7">
    <name type="scientific">Crotalaria pallida</name>
    <name type="common">Smooth rattlebox</name>
    <name type="synonym">Crotalaria striata</name>
    <dbReference type="NCBI Taxonomy" id="3830"/>
    <lineage>
        <taxon>Eukaryota</taxon>
        <taxon>Viridiplantae</taxon>
        <taxon>Streptophyta</taxon>
        <taxon>Embryophyta</taxon>
        <taxon>Tracheophyta</taxon>
        <taxon>Spermatophyta</taxon>
        <taxon>Magnoliopsida</taxon>
        <taxon>eudicotyledons</taxon>
        <taxon>Gunneridae</taxon>
        <taxon>Pentapetalae</taxon>
        <taxon>rosids</taxon>
        <taxon>fabids</taxon>
        <taxon>Fabales</taxon>
        <taxon>Fabaceae</taxon>
        <taxon>Papilionoideae</taxon>
        <taxon>50 kb inversion clade</taxon>
        <taxon>genistoids sensu lato</taxon>
        <taxon>core genistoids</taxon>
        <taxon>Crotalarieae</taxon>
        <taxon>Crotalaria</taxon>
    </lineage>
</organism>
<dbReference type="GO" id="GO:0016651">
    <property type="term" value="F:oxidoreductase activity, acting on NAD(P)H"/>
    <property type="evidence" value="ECO:0007669"/>
    <property type="project" value="InterPro"/>
</dbReference>
<evidence type="ECO:0000313" key="7">
    <source>
        <dbReference type="Proteomes" id="UP001372338"/>
    </source>
</evidence>
<evidence type="ECO:0000313" key="6">
    <source>
        <dbReference type="EMBL" id="KAK7234328.1"/>
    </source>
</evidence>
<dbReference type="Proteomes" id="UP001372338">
    <property type="component" value="Unassembled WGS sequence"/>
</dbReference>
<feature type="region of interest" description="Disordered" evidence="4">
    <location>
        <begin position="526"/>
        <end position="552"/>
    </location>
</feature>
<reference evidence="5 7" key="1">
    <citation type="submission" date="2024-01" db="EMBL/GenBank/DDBJ databases">
        <title>The genomes of 5 underutilized Papilionoideae crops provide insights into root nodulation and disease resistanc.</title>
        <authorList>
            <person name="Yuan L."/>
        </authorList>
    </citation>
    <scope>NUCLEOTIDE SEQUENCE [LARGE SCALE GENOMIC DNA]</scope>
    <source>
        <strain evidence="5">ZHUSHIDOU_FW_LH</strain>
        <tissue evidence="5">Leaf</tissue>
    </source>
</reference>
<comment type="caution">
    <text evidence="5">The sequence shown here is derived from an EMBL/GenBank/DDBJ whole genome shotgun (WGS) entry which is preliminary data.</text>
</comment>
<protein>
    <submittedName>
        <fullName evidence="5">Uncharacterized protein</fullName>
    </submittedName>
</protein>
<accession>A0AAN9DR25</accession>
<dbReference type="GO" id="GO:0006120">
    <property type="term" value="P:mitochondrial electron transport, NADH to ubiquinone"/>
    <property type="evidence" value="ECO:0007669"/>
    <property type="project" value="TreeGrafter"/>
</dbReference>
<evidence type="ECO:0000256" key="1">
    <source>
        <dbReference type="ARBA" id="ARBA00005769"/>
    </source>
</evidence>
<evidence type="ECO:0000256" key="4">
    <source>
        <dbReference type="SAM" id="MobiDB-lite"/>
    </source>
</evidence>
<evidence type="ECO:0000256" key="2">
    <source>
        <dbReference type="ARBA" id="ARBA00022967"/>
    </source>
</evidence>
<keyword evidence="3" id="KW-0520">NAD</keyword>